<dbReference type="PROSITE" id="PS00125">
    <property type="entry name" value="SER_THR_PHOSPHATASE"/>
    <property type="match status" value="1"/>
</dbReference>
<accession>A0AAD1XCV1</accession>
<dbReference type="Gene3D" id="3.60.21.10">
    <property type="match status" value="1"/>
</dbReference>
<evidence type="ECO:0000313" key="4">
    <source>
        <dbReference type="EMBL" id="CAI2367138.1"/>
    </source>
</evidence>
<dbReference type="PRINTS" id="PR00114">
    <property type="entry name" value="STPHPHTASE"/>
</dbReference>
<dbReference type="InterPro" id="IPR006186">
    <property type="entry name" value="Ser/Thr-sp_prot-phosphatase"/>
</dbReference>
<proteinExistence type="inferred from homology"/>
<sequence length="467" mass="53914">MEPLLDPCNDRQVTSVEPPPSLPLSDEAMWSDMDVPDWEVVRDHLKKEGKLQKEQVMRLCETVLEITKKEPTLVHMEEPICIVGDIHGQYYDLCHLLEKAGKPKKINYLFLGDYVDRGIFSMEVVILLLSLKINYPEKIVLLRGNHECRNMTQHFTFREEAIRKFDEEVYQTVMDVFDAMPLAAVVSKKYLAVHGGISPDLKKLDSLESINRFTEPPTDGLFCDLLWADPLDDTEALECDYRDNQDRECSYMFGRKPVKKLLEKHDLMSVVRAHQVQIDGYKMHRWDGESSFPYVVTIFSAPNYCDYYSNKAAVLILKDDKISIKQYDQSEHPYFLPDQIDVFSWSLPFLADKVITMLKSLLEHGITDEDMVDEDLESEAVSKVLETAERSKKVGVIKMKVKSVARMHKIFRTLKDENELLLQIKGMAPDGKIPKGLLLEGRPAIRDTFKEFAQAKKLDEVNERYPK</sequence>
<name>A0AAD1XCV1_EUPCR</name>
<dbReference type="EMBL" id="CAMPGE010008233">
    <property type="protein sequence ID" value="CAI2367138.1"/>
    <property type="molecule type" value="Genomic_DNA"/>
</dbReference>
<dbReference type="PANTHER" id="PTHR45673">
    <property type="entry name" value="SERINE/THREONINE-PROTEIN PHOSPHATASE 2B CATALYTIC SUBUNIT 1-RELATED"/>
    <property type="match status" value="1"/>
</dbReference>
<dbReference type="SUPFAM" id="SSF56300">
    <property type="entry name" value="Metallo-dependent phosphatases"/>
    <property type="match status" value="1"/>
</dbReference>
<keyword evidence="5" id="KW-1185">Reference proteome</keyword>
<reference evidence="4" key="1">
    <citation type="submission" date="2023-07" db="EMBL/GenBank/DDBJ databases">
        <authorList>
            <consortium name="AG Swart"/>
            <person name="Singh M."/>
            <person name="Singh A."/>
            <person name="Seah K."/>
            <person name="Emmerich C."/>
        </authorList>
    </citation>
    <scope>NUCLEOTIDE SEQUENCE</scope>
    <source>
        <strain evidence="4">DP1</strain>
    </source>
</reference>
<keyword evidence="1" id="KW-0378">Hydrolase</keyword>
<feature type="region of interest" description="Disordered" evidence="2">
    <location>
        <begin position="1"/>
        <end position="26"/>
    </location>
</feature>
<comment type="catalytic activity">
    <reaction evidence="1">
        <text>O-phospho-L-threonyl-[protein] + H2O = L-threonyl-[protein] + phosphate</text>
        <dbReference type="Rhea" id="RHEA:47004"/>
        <dbReference type="Rhea" id="RHEA-COMP:11060"/>
        <dbReference type="Rhea" id="RHEA-COMP:11605"/>
        <dbReference type="ChEBI" id="CHEBI:15377"/>
        <dbReference type="ChEBI" id="CHEBI:30013"/>
        <dbReference type="ChEBI" id="CHEBI:43474"/>
        <dbReference type="ChEBI" id="CHEBI:61977"/>
        <dbReference type="EC" id="3.1.3.16"/>
    </reaction>
</comment>
<feature type="domain" description="Serine/threonine specific protein phosphatases" evidence="3">
    <location>
        <begin position="142"/>
        <end position="147"/>
    </location>
</feature>
<dbReference type="EC" id="3.1.3.16" evidence="1"/>
<comment type="caution">
    <text evidence="4">The sequence shown here is derived from an EMBL/GenBank/DDBJ whole genome shotgun (WGS) entry which is preliminary data.</text>
</comment>
<evidence type="ECO:0000256" key="2">
    <source>
        <dbReference type="SAM" id="MobiDB-lite"/>
    </source>
</evidence>
<dbReference type="GO" id="GO:0033192">
    <property type="term" value="F:calmodulin-dependent protein phosphatase activity"/>
    <property type="evidence" value="ECO:0007669"/>
    <property type="project" value="InterPro"/>
</dbReference>
<dbReference type="Proteomes" id="UP001295684">
    <property type="component" value="Unassembled WGS sequence"/>
</dbReference>
<dbReference type="AlphaFoldDB" id="A0AAD1XCV1"/>
<dbReference type="InterPro" id="IPR004843">
    <property type="entry name" value="Calcineurin-like_PHP"/>
</dbReference>
<dbReference type="InterPro" id="IPR043360">
    <property type="entry name" value="PP2B"/>
</dbReference>
<evidence type="ECO:0000259" key="3">
    <source>
        <dbReference type="PROSITE" id="PS00125"/>
    </source>
</evidence>
<gene>
    <name evidence="4" type="ORF">ECRASSUSDP1_LOCUS8415</name>
</gene>
<comment type="similarity">
    <text evidence="1">Belongs to the PPP phosphatase family.</text>
</comment>
<organism evidence="4 5">
    <name type="scientific">Euplotes crassus</name>
    <dbReference type="NCBI Taxonomy" id="5936"/>
    <lineage>
        <taxon>Eukaryota</taxon>
        <taxon>Sar</taxon>
        <taxon>Alveolata</taxon>
        <taxon>Ciliophora</taxon>
        <taxon>Intramacronucleata</taxon>
        <taxon>Spirotrichea</taxon>
        <taxon>Hypotrichia</taxon>
        <taxon>Euplotida</taxon>
        <taxon>Euplotidae</taxon>
        <taxon>Moneuplotes</taxon>
    </lineage>
</organism>
<dbReference type="Pfam" id="PF00149">
    <property type="entry name" value="Metallophos"/>
    <property type="match status" value="1"/>
</dbReference>
<protein>
    <recommendedName>
        <fullName evidence="1">Serine/threonine-protein phosphatase</fullName>
        <ecNumber evidence="1">3.1.3.16</ecNumber>
    </recommendedName>
</protein>
<evidence type="ECO:0000256" key="1">
    <source>
        <dbReference type="RuleBase" id="RU004273"/>
    </source>
</evidence>
<evidence type="ECO:0000313" key="5">
    <source>
        <dbReference type="Proteomes" id="UP001295684"/>
    </source>
</evidence>
<dbReference type="SMART" id="SM00156">
    <property type="entry name" value="PP2Ac"/>
    <property type="match status" value="1"/>
</dbReference>
<dbReference type="GO" id="GO:0097720">
    <property type="term" value="P:calcineurin-mediated signaling"/>
    <property type="evidence" value="ECO:0007669"/>
    <property type="project" value="InterPro"/>
</dbReference>
<dbReference type="InterPro" id="IPR029052">
    <property type="entry name" value="Metallo-depent_PP-like"/>
</dbReference>